<evidence type="ECO:0000256" key="2">
    <source>
        <dbReference type="SAM" id="SignalP"/>
    </source>
</evidence>
<organism evidence="3 4">
    <name type="scientific">Jatrophihabitans lederbergiae</name>
    <dbReference type="NCBI Taxonomy" id="3075547"/>
    <lineage>
        <taxon>Bacteria</taxon>
        <taxon>Bacillati</taxon>
        <taxon>Actinomycetota</taxon>
        <taxon>Actinomycetes</taxon>
        <taxon>Jatrophihabitantales</taxon>
        <taxon>Jatrophihabitantaceae</taxon>
        <taxon>Jatrophihabitans</taxon>
    </lineage>
</organism>
<evidence type="ECO:0000313" key="3">
    <source>
        <dbReference type="EMBL" id="MDT0263188.1"/>
    </source>
</evidence>
<proteinExistence type="predicted"/>
<reference evidence="4" key="1">
    <citation type="submission" date="2023-07" db="EMBL/GenBank/DDBJ databases">
        <title>30 novel species of actinomycetes from the DSMZ collection.</title>
        <authorList>
            <person name="Nouioui I."/>
        </authorList>
    </citation>
    <scope>NUCLEOTIDE SEQUENCE [LARGE SCALE GENOMIC DNA]</scope>
    <source>
        <strain evidence="4">DSM 44399</strain>
    </source>
</reference>
<feature type="chain" id="PRO_5045999993" evidence="2">
    <location>
        <begin position="36"/>
        <end position="115"/>
    </location>
</feature>
<keyword evidence="1" id="KW-0812">Transmembrane</keyword>
<keyword evidence="1" id="KW-0472">Membrane</keyword>
<feature type="signal peptide" evidence="2">
    <location>
        <begin position="1"/>
        <end position="35"/>
    </location>
</feature>
<accession>A0ABU2JEN9</accession>
<evidence type="ECO:0000313" key="4">
    <source>
        <dbReference type="Proteomes" id="UP001183176"/>
    </source>
</evidence>
<keyword evidence="2" id="KW-0732">Signal</keyword>
<keyword evidence="4" id="KW-1185">Reference proteome</keyword>
<sequence>MAAITAERRSRLAVLAAVVGLLLAALAAHPGPASATNAPRHPALTAGIAHELAAVHSLATTAKSPQSPALDTVLSPAALLVVTLGIALLARTPGRDRLPTALRGLPSGRAPPLRR</sequence>
<evidence type="ECO:0000256" key="1">
    <source>
        <dbReference type="SAM" id="Phobius"/>
    </source>
</evidence>
<gene>
    <name evidence="3" type="ORF">RM423_17515</name>
</gene>
<dbReference type="RefSeq" id="WP_311424335.1">
    <property type="nucleotide sequence ID" value="NZ_JAVREH010000030.1"/>
</dbReference>
<keyword evidence="1" id="KW-1133">Transmembrane helix</keyword>
<name>A0ABU2JEN9_9ACTN</name>
<dbReference type="EMBL" id="JAVREH010000030">
    <property type="protein sequence ID" value="MDT0263188.1"/>
    <property type="molecule type" value="Genomic_DNA"/>
</dbReference>
<comment type="caution">
    <text evidence="3">The sequence shown here is derived from an EMBL/GenBank/DDBJ whole genome shotgun (WGS) entry which is preliminary data.</text>
</comment>
<protein>
    <submittedName>
        <fullName evidence="3">Uncharacterized protein</fullName>
    </submittedName>
</protein>
<dbReference type="Proteomes" id="UP001183176">
    <property type="component" value="Unassembled WGS sequence"/>
</dbReference>
<feature type="transmembrane region" description="Helical" evidence="1">
    <location>
        <begin position="73"/>
        <end position="90"/>
    </location>
</feature>